<dbReference type="Proteomes" id="UP000598146">
    <property type="component" value="Unassembled WGS sequence"/>
</dbReference>
<reference evidence="2" key="1">
    <citation type="submission" date="2020-11" db="EMBL/GenBank/DDBJ databases">
        <title>Isolation and identification of active actinomycetes.</title>
        <authorList>
            <person name="Sun X."/>
        </authorList>
    </citation>
    <scope>NUCLEOTIDE SEQUENCE</scope>
    <source>
        <strain evidence="2">NEAU-A11</strain>
    </source>
</reference>
<feature type="chain" id="PRO_5036815776" description="Secreted protein" evidence="1">
    <location>
        <begin position="34"/>
        <end position="139"/>
    </location>
</feature>
<evidence type="ECO:0000313" key="3">
    <source>
        <dbReference type="Proteomes" id="UP000598146"/>
    </source>
</evidence>
<keyword evidence="1" id="KW-0732">Signal</keyword>
<keyword evidence="3" id="KW-1185">Reference proteome</keyword>
<gene>
    <name evidence="2" type="ORF">I4J89_20915</name>
</gene>
<protein>
    <recommendedName>
        <fullName evidence="4">Secreted protein</fullName>
    </recommendedName>
</protein>
<organism evidence="2 3">
    <name type="scientific">Actinoplanes aureus</name>
    <dbReference type="NCBI Taxonomy" id="2792083"/>
    <lineage>
        <taxon>Bacteria</taxon>
        <taxon>Bacillati</taxon>
        <taxon>Actinomycetota</taxon>
        <taxon>Actinomycetes</taxon>
        <taxon>Micromonosporales</taxon>
        <taxon>Micromonosporaceae</taxon>
        <taxon>Actinoplanes</taxon>
    </lineage>
</organism>
<evidence type="ECO:0000313" key="2">
    <source>
        <dbReference type="EMBL" id="MBG0563910.1"/>
    </source>
</evidence>
<dbReference type="AlphaFoldDB" id="A0A931FYR9"/>
<proteinExistence type="predicted"/>
<evidence type="ECO:0008006" key="4">
    <source>
        <dbReference type="Google" id="ProtNLM"/>
    </source>
</evidence>
<dbReference type="RefSeq" id="WP_196415683.1">
    <property type="nucleotide sequence ID" value="NZ_JADQTO010000009.1"/>
</dbReference>
<name>A0A931FYR9_9ACTN</name>
<evidence type="ECO:0000256" key="1">
    <source>
        <dbReference type="SAM" id="SignalP"/>
    </source>
</evidence>
<comment type="caution">
    <text evidence="2">The sequence shown here is derived from an EMBL/GenBank/DDBJ whole genome shotgun (WGS) entry which is preliminary data.</text>
</comment>
<sequence>MTQRFRRTGAALGAAALLATVGLQHVTTTVALASTNWIMNDNLTGGRLGVIRNRNAPPARYDALLPNNQYTDRNLRWNTAGGWYTGPGYCTRQWRLDSPDGTLYRQWPNLGPGRHLIGTTTSYQVSMYRATDSNCADDS</sequence>
<dbReference type="EMBL" id="JADQTO010000009">
    <property type="protein sequence ID" value="MBG0563910.1"/>
    <property type="molecule type" value="Genomic_DNA"/>
</dbReference>
<feature type="signal peptide" evidence="1">
    <location>
        <begin position="1"/>
        <end position="33"/>
    </location>
</feature>
<accession>A0A931FYR9</accession>